<keyword evidence="10" id="KW-1185">Reference proteome</keyword>
<evidence type="ECO:0000313" key="9">
    <source>
        <dbReference type="Ensembl" id="ENSMALP00000019920.1"/>
    </source>
</evidence>
<dbReference type="GO" id="GO:0005576">
    <property type="term" value="C:extracellular region"/>
    <property type="evidence" value="ECO:0007669"/>
    <property type="project" value="UniProtKB-SubCell"/>
</dbReference>
<evidence type="ECO:0000256" key="4">
    <source>
        <dbReference type="ARBA" id="ARBA00023180"/>
    </source>
</evidence>
<dbReference type="GO" id="GO:0004896">
    <property type="term" value="F:cytokine receptor activity"/>
    <property type="evidence" value="ECO:0007669"/>
    <property type="project" value="TreeGrafter"/>
</dbReference>
<dbReference type="GO" id="GO:0043518">
    <property type="term" value="P:negative regulation of DNA damage response, signal transduction by p53 class mediator"/>
    <property type="evidence" value="ECO:0007669"/>
    <property type="project" value="TreeGrafter"/>
</dbReference>
<comment type="caution">
    <text evidence="6">Lacks conserved residue(s) required for the propagation of feature annotation.</text>
</comment>
<dbReference type="InterPro" id="IPR043530">
    <property type="entry name" value="CD74_antigen"/>
</dbReference>
<dbReference type="GO" id="GO:0002830">
    <property type="term" value="P:positive regulation of type 2 immune response"/>
    <property type="evidence" value="ECO:0007669"/>
    <property type="project" value="TreeGrafter"/>
</dbReference>
<dbReference type="InterPro" id="IPR036857">
    <property type="entry name" value="Thyroglobulin_1_sf"/>
</dbReference>
<dbReference type="STRING" id="43700.ENSMALP00000019920"/>
<protein>
    <recommendedName>
        <fullName evidence="8">Thyroglobulin type-1 domain-containing protein</fullName>
    </recommendedName>
</protein>
<sequence length="279" mass="31462">MADSQEDAPLARGSVAGSEEALVLPVAPRGGSNSRALKIAGLTTLACLLLASQVFTAYMVFDQKQQIHTLQKNSERMSRQMTRTSQAVAPVKMHLPMNSLPMLMDYTSNEDPKETKTPLTKLQDTAVVSVEDQLKELIQDAQLPEFNETFMDNMQRLKQLTNDSEWKSFETWMRYWLIFKMSQQKPTAPTTEQAMTKCQREAKEGLIGSYKPQCDEQGHYMPMQCWHGTGYCWCVDGSGTPIPGTKMRGRPQCPRATASRHAMRSPFLMQRTVGIDDEK</sequence>
<keyword evidence="7" id="KW-0472">Membrane</keyword>
<dbReference type="GO" id="GO:0060907">
    <property type="term" value="P:positive regulation of macrophage cytokine production"/>
    <property type="evidence" value="ECO:0007669"/>
    <property type="project" value="TreeGrafter"/>
</dbReference>
<evidence type="ECO:0000256" key="1">
    <source>
        <dbReference type="ARBA" id="ARBA00004613"/>
    </source>
</evidence>
<feature type="disulfide bond" evidence="5 6">
    <location>
        <begin position="225"/>
        <end position="232"/>
    </location>
</feature>
<dbReference type="InterPro" id="IPR011988">
    <property type="entry name" value="MHC_II-assoc_invariant_trimer"/>
</dbReference>
<dbReference type="Pfam" id="PF08831">
    <property type="entry name" value="MHCassoc_trimer"/>
    <property type="match status" value="1"/>
</dbReference>
<dbReference type="GO" id="GO:0001961">
    <property type="term" value="P:positive regulation of cytokine-mediated signaling pathway"/>
    <property type="evidence" value="ECO:0007669"/>
    <property type="project" value="TreeGrafter"/>
</dbReference>
<feature type="disulfide bond" evidence="5">
    <location>
        <begin position="198"/>
        <end position="214"/>
    </location>
</feature>
<reference evidence="9" key="1">
    <citation type="submission" date="2025-08" db="UniProtKB">
        <authorList>
            <consortium name="Ensembl"/>
        </authorList>
    </citation>
    <scope>IDENTIFICATION</scope>
</reference>
<dbReference type="GO" id="GO:0005737">
    <property type="term" value="C:cytoplasm"/>
    <property type="evidence" value="ECO:0007669"/>
    <property type="project" value="TreeGrafter"/>
</dbReference>
<dbReference type="InterPro" id="IPR036613">
    <property type="entry name" value="MHCII_invariant_trimer_sf"/>
</dbReference>
<dbReference type="PANTHER" id="PTHR14093">
    <property type="entry name" value="HLA CLASS II GAMMA CHAIN"/>
    <property type="match status" value="1"/>
</dbReference>
<dbReference type="SUPFAM" id="SSF57610">
    <property type="entry name" value="Thyroglobulin type-1 domain"/>
    <property type="match status" value="1"/>
</dbReference>
<reference evidence="9" key="2">
    <citation type="submission" date="2025-09" db="UniProtKB">
        <authorList>
            <consortium name="Ensembl"/>
        </authorList>
    </citation>
    <scope>IDENTIFICATION</scope>
</reference>
<evidence type="ECO:0000259" key="8">
    <source>
        <dbReference type="PROSITE" id="PS51162"/>
    </source>
</evidence>
<dbReference type="GO" id="GO:0070374">
    <property type="term" value="P:positive regulation of ERK1 and ERK2 cascade"/>
    <property type="evidence" value="ECO:0007669"/>
    <property type="project" value="TreeGrafter"/>
</dbReference>
<dbReference type="InterPro" id="IPR052001">
    <property type="entry name" value="MHC-II_Gamma/Thyroglobulin"/>
</dbReference>
<dbReference type="PROSITE" id="PS51162">
    <property type="entry name" value="THYROGLOBULIN_1_2"/>
    <property type="match status" value="1"/>
</dbReference>
<proteinExistence type="predicted"/>
<dbReference type="CDD" id="cd00191">
    <property type="entry name" value="TY"/>
    <property type="match status" value="1"/>
</dbReference>
<dbReference type="GeneID" id="109973183"/>
<dbReference type="RefSeq" id="XP_020478241.1">
    <property type="nucleotide sequence ID" value="XM_020622585.1"/>
</dbReference>
<comment type="subcellular location">
    <subcellularLocation>
        <location evidence="1">Secreted</location>
    </subcellularLocation>
</comment>
<evidence type="ECO:0000256" key="6">
    <source>
        <dbReference type="PROSITE-ProRule" id="PRU00500"/>
    </source>
</evidence>
<dbReference type="OrthoDB" id="406800at2759"/>
<dbReference type="PRINTS" id="PR01990">
    <property type="entry name" value="CD74ANTIGEN"/>
</dbReference>
<dbReference type="GO" id="GO:0019882">
    <property type="term" value="P:antigen processing and presentation"/>
    <property type="evidence" value="ECO:0007669"/>
    <property type="project" value="InterPro"/>
</dbReference>
<dbReference type="InterPro" id="IPR015386">
    <property type="entry name" value="MHC_II-assoc_invar/CLIP_MHC-bd"/>
</dbReference>
<evidence type="ECO:0000256" key="3">
    <source>
        <dbReference type="ARBA" id="ARBA00023157"/>
    </source>
</evidence>
<dbReference type="InterPro" id="IPR022339">
    <property type="entry name" value="MHC_II-assoc_invar_chain"/>
</dbReference>
<dbReference type="PANTHER" id="PTHR14093:SF17">
    <property type="entry name" value="HLA CLASS II HISTOCOMPATIBILITY ANTIGEN GAMMA CHAIN"/>
    <property type="match status" value="1"/>
</dbReference>
<name>A0A3Q3JTH1_MONAL</name>
<dbReference type="Gene3D" id="4.10.800.10">
    <property type="entry name" value="Thyroglobulin type-1"/>
    <property type="match status" value="1"/>
</dbReference>
<keyword evidence="2" id="KW-0964">Secreted</keyword>
<dbReference type="KEGG" id="malb:109973183"/>
<evidence type="ECO:0000256" key="5">
    <source>
        <dbReference type="PIRSR" id="PIRSR001992-1"/>
    </source>
</evidence>
<feature type="transmembrane region" description="Helical" evidence="7">
    <location>
        <begin position="39"/>
        <end position="61"/>
    </location>
</feature>
<dbReference type="GO" id="GO:0070206">
    <property type="term" value="P:protein trimerization"/>
    <property type="evidence" value="ECO:0007669"/>
    <property type="project" value="InterPro"/>
</dbReference>
<dbReference type="CTD" id="58113"/>
<dbReference type="GO" id="GO:1902166">
    <property type="term" value="P:negative regulation of intrinsic apoptotic signaling pathway in response to DNA damage by p53 class mediator"/>
    <property type="evidence" value="ECO:0007669"/>
    <property type="project" value="TreeGrafter"/>
</dbReference>
<dbReference type="Proteomes" id="UP000261600">
    <property type="component" value="Unplaced"/>
</dbReference>
<keyword evidence="3 5" id="KW-1015">Disulfide bond</keyword>
<dbReference type="SMART" id="SM00211">
    <property type="entry name" value="TY"/>
    <property type="match status" value="1"/>
</dbReference>
<evidence type="ECO:0000313" key="10">
    <source>
        <dbReference type="Proteomes" id="UP000261600"/>
    </source>
</evidence>
<feature type="domain" description="Thyroglobulin type-1" evidence="8">
    <location>
        <begin position="195"/>
        <end position="253"/>
    </location>
</feature>
<dbReference type="Pfam" id="PF00086">
    <property type="entry name" value="Thyroglobulin_1"/>
    <property type="match status" value="1"/>
</dbReference>
<feature type="disulfide bond" evidence="5">
    <location>
        <begin position="234"/>
        <end position="253"/>
    </location>
</feature>
<dbReference type="Pfam" id="PF09307">
    <property type="entry name" value="MHC2-interact"/>
    <property type="match status" value="1"/>
</dbReference>
<evidence type="ECO:0000256" key="7">
    <source>
        <dbReference type="SAM" id="Phobius"/>
    </source>
</evidence>
<organism evidence="9 10">
    <name type="scientific">Monopterus albus</name>
    <name type="common">Swamp eel</name>
    <dbReference type="NCBI Taxonomy" id="43700"/>
    <lineage>
        <taxon>Eukaryota</taxon>
        <taxon>Metazoa</taxon>
        <taxon>Chordata</taxon>
        <taxon>Craniata</taxon>
        <taxon>Vertebrata</taxon>
        <taxon>Euteleostomi</taxon>
        <taxon>Actinopterygii</taxon>
        <taxon>Neopterygii</taxon>
        <taxon>Teleostei</taxon>
        <taxon>Neoteleostei</taxon>
        <taxon>Acanthomorphata</taxon>
        <taxon>Anabantaria</taxon>
        <taxon>Synbranchiformes</taxon>
        <taxon>Synbranchidae</taxon>
        <taxon>Monopterus</taxon>
    </lineage>
</organism>
<dbReference type="Ensembl" id="ENSMALT00000020310.1">
    <property type="protein sequence ID" value="ENSMALP00000019920.1"/>
    <property type="gene ID" value="ENSMALG00000013898.1"/>
</dbReference>
<dbReference type="PIRSF" id="PIRSF001992">
    <property type="entry name" value="CD74_antigen"/>
    <property type="match status" value="1"/>
</dbReference>
<dbReference type="Gene3D" id="1.10.870.10">
    <property type="entry name" value="MHC class II-associated invariant chain, trimerisation domain"/>
    <property type="match status" value="1"/>
</dbReference>
<dbReference type="GO" id="GO:0009986">
    <property type="term" value="C:cell surface"/>
    <property type="evidence" value="ECO:0007669"/>
    <property type="project" value="TreeGrafter"/>
</dbReference>
<dbReference type="PROSITE" id="PS00484">
    <property type="entry name" value="THYROGLOBULIN_1_1"/>
    <property type="match status" value="1"/>
</dbReference>
<evidence type="ECO:0000256" key="2">
    <source>
        <dbReference type="ARBA" id="ARBA00022525"/>
    </source>
</evidence>
<dbReference type="GO" id="GO:0016020">
    <property type="term" value="C:membrane"/>
    <property type="evidence" value="ECO:0007669"/>
    <property type="project" value="InterPro"/>
</dbReference>
<dbReference type="SUPFAM" id="SSF48305">
    <property type="entry name" value="Class II MHC-associated invariant chain ectoplasmic trimerization domain"/>
    <property type="match status" value="1"/>
</dbReference>
<dbReference type="AlphaFoldDB" id="A0A3Q3JTH1"/>
<keyword evidence="7" id="KW-0812">Transmembrane</keyword>
<dbReference type="GO" id="GO:0042289">
    <property type="term" value="F:MHC class II protein binding"/>
    <property type="evidence" value="ECO:0007669"/>
    <property type="project" value="InterPro"/>
</dbReference>
<dbReference type="InterPro" id="IPR000716">
    <property type="entry name" value="Thyroglobulin_1"/>
</dbReference>
<dbReference type="GO" id="GO:0002286">
    <property type="term" value="P:T cell activation involved in immune response"/>
    <property type="evidence" value="ECO:0007669"/>
    <property type="project" value="TreeGrafter"/>
</dbReference>
<dbReference type="GO" id="GO:0035718">
    <property type="term" value="F:macrophage migration inhibitory factor binding"/>
    <property type="evidence" value="ECO:0007669"/>
    <property type="project" value="InterPro"/>
</dbReference>
<dbReference type="GO" id="GO:0006886">
    <property type="term" value="P:intracellular protein transport"/>
    <property type="evidence" value="ECO:0007669"/>
    <property type="project" value="InterPro"/>
</dbReference>
<keyword evidence="7" id="KW-1133">Transmembrane helix</keyword>
<accession>A0A3Q3JTH1</accession>
<keyword evidence="4" id="KW-0325">Glycoprotein</keyword>